<dbReference type="GO" id="GO:0005524">
    <property type="term" value="F:ATP binding"/>
    <property type="evidence" value="ECO:0007669"/>
    <property type="project" value="UniProtKB-KW"/>
</dbReference>
<dbReference type="Pfam" id="PF07005">
    <property type="entry name" value="SBD_N"/>
    <property type="match status" value="1"/>
</dbReference>
<reference evidence="9 10" key="1">
    <citation type="submission" date="2016-04" db="EMBL/GenBank/DDBJ databases">
        <title>Peptidophaga gingivicola gen. nov., sp. nov., isolated from human subgingival plaque.</title>
        <authorList>
            <person name="Beall C.J."/>
            <person name="Mokrzan E.M."/>
            <person name="Griffen A.L."/>
            <person name="Leys E.J."/>
        </authorList>
    </citation>
    <scope>NUCLEOTIDE SEQUENCE [LARGE SCALE GENOMIC DNA]</scope>
    <source>
        <strain evidence="9 10">BA112</strain>
    </source>
</reference>
<evidence type="ECO:0008006" key="11">
    <source>
        <dbReference type="Google" id="ProtNLM"/>
    </source>
</evidence>
<dbReference type="InterPro" id="IPR031475">
    <property type="entry name" value="NBD_C"/>
</dbReference>
<keyword evidence="10" id="KW-1185">Reference proteome</keyword>
<dbReference type="GO" id="GO:0016301">
    <property type="term" value="F:kinase activity"/>
    <property type="evidence" value="ECO:0007669"/>
    <property type="project" value="UniProtKB-KW"/>
</dbReference>
<gene>
    <name evidence="9" type="ORF">A4H34_01835</name>
</gene>
<dbReference type="Gene3D" id="3.40.980.20">
    <property type="entry name" value="Four-carbon acid sugar kinase, nucleotide binding domain"/>
    <property type="match status" value="1"/>
</dbReference>
<sequence length="494" mass="51441">MTMPRVSRDLLLGSLPPVPPVSAGDVVRAQEASGMRPVYVVLDDDPTGTQSVAGLPVLTSWEVGDFAWAFETGAPAVYVMVNSRSLAPEDAERVNREAVAAALEAAEAGGADVAFVSRSDSTLRGHFPLEPNTIAECLRSATGARADGIVVVPAFGDAGRITVHGTHYAGDPREGYLPVGETEFARDATFGYAASNLAEWVEEKTGGAVPASDVLVLDIETLRTDLDGAVALLTSACDARPIVVDAVEEEDLRQLALALIRAERAGSRFIYRVGPPFVRARVGQAVHAPLTPEEIEASRAGREVAVGGLVVVGSHVDLTTRQLAELRARRRPLELEIDVAKAVNPSSRGPHLAELIDAAAAGLKKGDVAVRTSRTLVTGADADDSLAISRKVSAAVVETVKGVLARATPRFVVAKGGITSSDVASKGLGIRRATVVGPMLPGIVSLWSGQDGPAAGIPYIVFAGNVGTASSLADVVDKLAWREGQLAQPADELA</sequence>
<dbReference type="Gene3D" id="3.40.50.10840">
    <property type="entry name" value="Putative sugar-binding, N-terminal domain"/>
    <property type="match status" value="1"/>
</dbReference>
<keyword evidence="6" id="KW-0119">Carbohydrate metabolism</keyword>
<evidence type="ECO:0000259" key="8">
    <source>
        <dbReference type="Pfam" id="PF17042"/>
    </source>
</evidence>
<comment type="similarity">
    <text evidence="1">Belongs to the four-carbon acid sugar kinase family.</text>
</comment>
<evidence type="ECO:0000313" key="9">
    <source>
        <dbReference type="EMBL" id="OAP87041.1"/>
    </source>
</evidence>
<evidence type="ECO:0000256" key="1">
    <source>
        <dbReference type="ARBA" id="ARBA00005715"/>
    </source>
</evidence>
<dbReference type="EMBL" id="LVZK01000001">
    <property type="protein sequence ID" value="OAP87041.1"/>
    <property type="molecule type" value="Genomic_DNA"/>
</dbReference>
<feature type="domain" description="Four-carbon acid sugar kinase N-terminal" evidence="7">
    <location>
        <begin position="39"/>
        <end position="280"/>
    </location>
</feature>
<evidence type="ECO:0000256" key="6">
    <source>
        <dbReference type="ARBA" id="ARBA00023277"/>
    </source>
</evidence>
<keyword evidence="4" id="KW-0418">Kinase</keyword>
<dbReference type="AlphaFoldDB" id="A0A179B7F4"/>
<evidence type="ECO:0000256" key="4">
    <source>
        <dbReference type="ARBA" id="ARBA00022777"/>
    </source>
</evidence>
<organism evidence="9 10">
    <name type="scientific">Peptidiphaga gingivicola</name>
    <dbReference type="NCBI Taxonomy" id="2741497"/>
    <lineage>
        <taxon>Bacteria</taxon>
        <taxon>Bacillati</taxon>
        <taxon>Actinomycetota</taxon>
        <taxon>Actinomycetes</taxon>
        <taxon>Actinomycetales</taxon>
        <taxon>Actinomycetaceae</taxon>
        <taxon>Peptidiphaga</taxon>
    </lineage>
</organism>
<evidence type="ECO:0000313" key="10">
    <source>
        <dbReference type="Proteomes" id="UP000078368"/>
    </source>
</evidence>
<keyword evidence="3" id="KW-0547">Nucleotide-binding</keyword>
<comment type="caution">
    <text evidence="9">The sequence shown here is derived from an EMBL/GenBank/DDBJ whole genome shotgun (WGS) entry which is preliminary data.</text>
</comment>
<proteinExistence type="inferred from homology"/>
<evidence type="ECO:0000259" key="7">
    <source>
        <dbReference type="Pfam" id="PF07005"/>
    </source>
</evidence>
<dbReference type="InterPro" id="IPR010737">
    <property type="entry name" value="4-carb_acid_sugar_kinase_N"/>
</dbReference>
<evidence type="ECO:0000256" key="5">
    <source>
        <dbReference type="ARBA" id="ARBA00022840"/>
    </source>
</evidence>
<keyword evidence="2" id="KW-0808">Transferase</keyword>
<dbReference type="SUPFAM" id="SSF142764">
    <property type="entry name" value="YgbK-like"/>
    <property type="match status" value="1"/>
</dbReference>
<accession>A0A179B7F4</accession>
<dbReference type="InterPro" id="IPR042213">
    <property type="entry name" value="NBD_C_sf"/>
</dbReference>
<keyword evidence="5" id="KW-0067">ATP-binding</keyword>
<dbReference type="InterPro" id="IPR037051">
    <property type="entry name" value="4-carb_acid_sugar_kinase_N_sf"/>
</dbReference>
<name>A0A179B7F4_9ACTO</name>
<feature type="domain" description="Four-carbon acid sugar kinase nucleotide binding" evidence="8">
    <location>
        <begin position="309"/>
        <end position="471"/>
    </location>
</feature>
<dbReference type="Proteomes" id="UP000078368">
    <property type="component" value="Unassembled WGS sequence"/>
</dbReference>
<protein>
    <recommendedName>
        <fullName evidence="11">Hydroxyacid dehydrogenase</fullName>
    </recommendedName>
</protein>
<evidence type="ECO:0000256" key="2">
    <source>
        <dbReference type="ARBA" id="ARBA00022679"/>
    </source>
</evidence>
<dbReference type="Pfam" id="PF17042">
    <property type="entry name" value="NBD_C"/>
    <property type="match status" value="1"/>
</dbReference>
<dbReference type="STRING" id="1823756.A4H34_01835"/>
<evidence type="ECO:0000256" key="3">
    <source>
        <dbReference type="ARBA" id="ARBA00022741"/>
    </source>
</evidence>